<feature type="compositionally biased region" description="Basic and acidic residues" evidence="2">
    <location>
        <begin position="287"/>
        <end position="310"/>
    </location>
</feature>
<evidence type="ECO:0000313" key="3">
    <source>
        <dbReference type="EMBL" id="VCW68517.1"/>
    </source>
</evidence>
<evidence type="ECO:0000313" key="4">
    <source>
        <dbReference type="Proteomes" id="UP000269945"/>
    </source>
</evidence>
<feature type="compositionally biased region" description="Acidic residues" evidence="2">
    <location>
        <begin position="165"/>
        <end position="176"/>
    </location>
</feature>
<keyword evidence="4" id="KW-1185">Reference proteome</keyword>
<dbReference type="InterPro" id="IPR052212">
    <property type="entry name" value="PH-like_domain"/>
</dbReference>
<feature type="compositionally biased region" description="Basic and acidic residues" evidence="2">
    <location>
        <begin position="322"/>
        <end position="331"/>
    </location>
</feature>
<evidence type="ECO:0000256" key="2">
    <source>
        <dbReference type="SAM" id="MobiDB-lite"/>
    </source>
</evidence>
<feature type="region of interest" description="Disordered" evidence="2">
    <location>
        <begin position="273"/>
        <end position="331"/>
    </location>
</feature>
<gene>
    <name evidence="3" type="ORF">BN2614_LOCUS2</name>
</gene>
<feature type="compositionally biased region" description="Pro residues" evidence="2">
    <location>
        <begin position="187"/>
        <end position="201"/>
    </location>
</feature>
<protein>
    <recommendedName>
        <fullName evidence="5">Pleckstrin homology-like domain family B member 3</fullName>
    </recommendedName>
</protein>
<evidence type="ECO:0008006" key="5">
    <source>
        <dbReference type="Google" id="ProtNLM"/>
    </source>
</evidence>
<name>A0A9X9PVL0_GULGU</name>
<feature type="non-terminal residue" evidence="3">
    <location>
        <position position="1"/>
    </location>
</feature>
<dbReference type="EMBL" id="CYRY02003970">
    <property type="protein sequence ID" value="VCW68517.1"/>
    <property type="molecule type" value="Genomic_DNA"/>
</dbReference>
<keyword evidence="1" id="KW-0175">Coiled coil</keyword>
<feature type="compositionally biased region" description="Basic and acidic residues" evidence="2">
    <location>
        <begin position="205"/>
        <end position="215"/>
    </location>
</feature>
<feature type="region of interest" description="Disordered" evidence="2">
    <location>
        <begin position="15"/>
        <end position="50"/>
    </location>
</feature>
<proteinExistence type="predicted"/>
<accession>A0A9X9PVL0</accession>
<feature type="coiled-coil region" evidence="1">
    <location>
        <begin position="218"/>
        <end position="252"/>
    </location>
</feature>
<dbReference type="AlphaFoldDB" id="A0A9X9PVL0"/>
<feature type="region of interest" description="Disordered" evidence="2">
    <location>
        <begin position="353"/>
        <end position="377"/>
    </location>
</feature>
<feature type="region of interest" description="Disordered" evidence="2">
    <location>
        <begin position="423"/>
        <end position="444"/>
    </location>
</feature>
<dbReference type="Proteomes" id="UP000269945">
    <property type="component" value="Unassembled WGS sequence"/>
</dbReference>
<comment type="caution">
    <text evidence="3">The sequence shown here is derived from an EMBL/GenBank/DDBJ whole genome shotgun (WGS) entry which is preliminary data.</text>
</comment>
<feature type="compositionally biased region" description="Basic and acidic residues" evidence="2">
    <location>
        <begin position="356"/>
        <end position="377"/>
    </location>
</feature>
<reference evidence="3 4" key="1">
    <citation type="submission" date="2018-10" db="EMBL/GenBank/DDBJ databases">
        <authorList>
            <person name="Ekblom R."/>
            <person name="Jareborg N."/>
        </authorList>
    </citation>
    <scope>NUCLEOTIDE SEQUENCE [LARGE SCALE GENOMIC DNA]</scope>
    <source>
        <tissue evidence="3">Muscle</tissue>
    </source>
</reference>
<sequence length="444" mass="49127">VSLLPRELLDLLSPAPLPGRWGGGQSSFSLLPLPQPPVPQTEKAVPRARREARGILSRPRLLELFPSTGAVGSLLGHSPALSGHAPRNSGPPTPLEHRAAMGTPSGRDRGCRPPPAPEGDAEVPPQGAAQPQMHPEDPHEPEAPEAPEEPQGVKELPSGRGAEQQAEEEEEVEEGSSTESSRDAGEAPPPAPTPATPPASPQPGERVRGAARRLREQQLEALTRVALMEQRVKELQRQRKELRIEMEVEVALLRGELAGERVAARREEELLRELLGQQGDTEQGSLEQREQEQRRLSQERDRVEGLRQRLQEAQGQLDSQPEEQRERLLQGVQEMREQLDVAQRVYEDLEFQQLEQESRREEEDRDSPGARALDPKVRELQASVAQHRRRIQVLEEQLKSLGEQMAAESRGLSRKKEEALQALTQVSSPGRPVQLSSRPSGASH</sequence>
<organism evidence="3 4">
    <name type="scientific">Gulo gulo</name>
    <name type="common">Wolverine</name>
    <name type="synonym">Gluton</name>
    <dbReference type="NCBI Taxonomy" id="48420"/>
    <lineage>
        <taxon>Eukaryota</taxon>
        <taxon>Metazoa</taxon>
        <taxon>Chordata</taxon>
        <taxon>Craniata</taxon>
        <taxon>Vertebrata</taxon>
        <taxon>Euteleostomi</taxon>
        <taxon>Mammalia</taxon>
        <taxon>Eutheria</taxon>
        <taxon>Laurasiatheria</taxon>
        <taxon>Carnivora</taxon>
        <taxon>Caniformia</taxon>
        <taxon>Musteloidea</taxon>
        <taxon>Mustelidae</taxon>
        <taxon>Guloninae</taxon>
        <taxon>Gulo</taxon>
    </lineage>
</organism>
<feature type="region of interest" description="Disordered" evidence="2">
    <location>
        <begin position="76"/>
        <end position="215"/>
    </location>
</feature>
<evidence type="ECO:0000256" key="1">
    <source>
        <dbReference type="SAM" id="Coils"/>
    </source>
</evidence>
<dbReference type="PANTHER" id="PTHR12156:SF22">
    <property type="entry name" value="PLECKSTRIN HOMOLOGY-LIKE DOMAIN FAMILY B MEMBER 3"/>
    <property type="match status" value="1"/>
</dbReference>
<feature type="coiled-coil region" evidence="1">
    <location>
        <begin position="377"/>
        <end position="411"/>
    </location>
</feature>
<dbReference type="PANTHER" id="PTHR12156">
    <property type="entry name" value="PLECKSTRIN HOMOLOGY-LIKE DOMAIN, FAMILY B, MEMBER 3"/>
    <property type="match status" value="1"/>
</dbReference>